<dbReference type="AlphaFoldDB" id="A0A1G8AXV8"/>
<dbReference type="RefSeq" id="WP_092618749.1">
    <property type="nucleotide sequence ID" value="NZ_FNCV01000005.1"/>
</dbReference>
<proteinExistence type="inferred from homology"/>
<dbReference type="UniPathway" id="UPA00669"/>
<dbReference type="Pfam" id="PF17863">
    <property type="entry name" value="AAA_lid_2"/>
    <property type="match status" value="1"/>
</dbReference>
<evidence type="ECO:0000313" key="11">
    <source>
        <dbReference type="EMBL" id="SDH25636.1"/>
    </source>
</evidence>
<dbReference type="SUPFAM" id="SSF53300">
    <property type="entry name" value="vWA-like"/>
    <property type="match status" value="1"/>
</dbReference>
<dbReference type="PANTHER" id="PTHR43473">
    <property type="entry name" value="MAGNESIUM-CHELATASE SUBUNIT CHLD, CHLOROPLASTIC"/>
    <property type="match status" value="1"/>
</dbReference>
<evidence type="ECO:0000256" key="5">
    <source>
        <dbReference type="ARBA" id="ARBA00022840"/>
    </source>
</evidence>
<dbReference type="NCBIfam" id="NF009943">
    <property type="entry name" value="PRK13406.1"/>
    <property type="match status" value="1"/>
</dbReference>
<keyword evidence="6 8" id="KW-0149">Chlorophyll biosynthesis</keyword>
<evidence type="ECO:0000313" key="12">
    <source>
        <dbReference type="Proteomes" id="UP000217076"/>
    </source>
</evidence>
<keyword evidence="2 8" id="KW-0602">Photosynthesis</keyword>
<dbReference type="Gene3D" id="1.10.8.80">
    <property type="entry name" value="Magnesium chelatase subunit I, C-Terminal domain"/>
    <property type="match status" value="1"/>
</dbReference>
<evidence type="ECO:0000256" key="7">
    <source>
        <dbReference type="ARBA" id="ARBA00048693"/>
    </source>
</evidence>
<keyword evidence="3 8" id="KW-0436">Ligase</keyword>
<feature type="compositionally biased region" description="Low complexity" evidence="9">
    <location>
        <begin position="1"/>
        <end position="15"/>
    </location>
</feature>
<dbReference type="GO" id="GO:0030494">
    <property type="term" value="P:bacteriochlorophyll biosynthetic process"/>
    <property type="evidence" value="ECO:0007669"/>
    <property type="project" value="UniProtKB-UniPathway"/>
</dbReference>
<evidence type="ECO:0000256" key="9">
    <source>
        <dbReference type="SAM" id="MobiDB-lite"/>
    </source>
</evidence>
<feature type="region of interest" description="Disordered" evidence="9">
    <location>
        <begin position="279"/>
        <end position="322"/>
    </location>
</feature>
<organism evidence="11 12">
    <name type="scientific">Roseospirillum parvum</name>
    <dbReference type="NCBI Taxonomy" id="83401"/>
    <lineage>
        <taxon>Bacteria</taxon>
        <taxon>Pseudomonadati</taxon>
        <taxon>Pseudomonadota</taxon>
        <taxon>Alphaproteobacteria</taxon>
        <taxon>Rhodospirillales</taxon>
        <taxon>Rhodospirillaceae</taxon>
        <taxon>Roseospirillum</taxon>
    </lineage>
</organism>
<dbReference type="STRING" id="83401.SAMN05421742_105140"/>
<comment type="similarity">
    <text evidence="1 8">Belongs to the Mg-chelatase subunits D/I family.</text>
</comment>
<feature type="domain" description="VWFA" evidence="10">
    <location>
        <begin position="449"/>
        <end position="628"/>
    </location>
</feature>
<dbReference type="InterPro" id="IPR011776">
    <property type="entry name" value="Mg_chelatase_ATPase-dsu"/>
</dbReference>
<feature type="compositionally biased region" description="Acidic residues" evidence="9">
    <location>
        <begin position="286"/>
        <end position="320"/>
    </location>
</feature>
<dbReference type="SUPFAM" id="SSF52540">
    <property type="entry name" value="P-loop containing nucleoside triphosphate hydrolases"/>
    <property type="match status" value="1"/>
</dbReference>
<dbReference type="CDD" id="cd01451">
    <property type="entry name" value="vWA_Magnesium_chelatase"/>
    <property type="match status" value="1"/>
</dbReference>
<evidence type="ECO:0000256" key="3">
    <source>
        <dbReference type="ARBA" id="ARBA00022598"/>
    </source>
</evidence>
<evidence type="ECO:0000256" key="4">
    <source>
        <dbReference type="ARBA" id="ARBA00022741"/>
    </source>
</evidence>
<dbReference type="Gene3D" id="3.40.50.300">
    <property type="entry name" value="P-loop containing nucleotide triphosphate hydrolases"/>
    <property type="match status" value="1"/>
</dbReference>
<reference evidence="12" key="1">
    <citation type="submission" date="2016-10" db="EMBL/GenBank/DDBJ databases">
        <authorList>
            <person name="Varghese N."/>
            <person name="Submissions S."/>
        </authorList>
    </citation>
    <scope>NUCLEOTIDE SEQUENCE [LARGE SCALE GENOMIC DNA]</scope>
    <source>
        <strain evidence="12">930I</strain>
    </source>
</reference>
<sequence>MSQPAAGPDTAGPPAEQRESASATLAAVLGPWDDAALAAALLAVDPHGLGGVLVRGLPGPVRDHWQELVRRLLPPETPFRKIPLHIGDDRLLGGLDLAATLRAGRPVAQRGVLAESDGGVVLLPMAERVATGTAAKLAAVLDNGSVGAERDGLTLKAEARIGAVAYDEGGEDDEPVAGALAERLALHIDLTRIAPRDIGEAPAEAPDIVAARQRLCRVTVPDDAVKALCGSALALGVYSMRIPLLAVRVARAAAALDGRDEVDETDAALAARLVLAPRATQMPAGQEEEPAEQEPEEPEPPPEPPEDQEPPEESEDDEQDQLTPEELAEVILAAAQAAVPPNLLALIQAGLGPKRRKTPAGKAGARKYGATRGRPSGTRAGMPGQNGARLNVIETLRSAAPWQTLRRREFEMMAARAREEGYTPANPPRVLVRRDDFRVMRYRQRTLTTTIFAVDASGSAALHRLAEAKGAVELLLAECYVRRDQVAVVAFRGKGAEVLLPPTRSLVRAKRSLARLPGGGGTPLAAGVETAAMLADAAAHHGQSPVLVMLTDGRANVGLDGKGGRAKAQAEAMEAAGRVRLAGHSALVLDTAPRPDPRARQLAEAMDATYLPLPQADAASISQAVQAAAK</sequence>
<dbReference type="InterPro" id="IPR036465">
    <property type="entry name" value="vWFA_dom_sf"/>
</dbReference>
<evidence type="ECO:0000259" key="10">
    <source>
        <dbReference type="PROSITE" id="PS50234"/>
    </source>
</evidence>
<dbReference type="InterPro" id="IPR041628">
    <property type="entry name" value="ChlI/MoxR_AAA_lid"/>
</dbReference>
<evidence type="ECO:0000256" key="8">
    <source>
        <dbReference type="RuleBase" id="RU362087"/>
    </source>
</evidence>
<comment type="pathway">
    <text evidence="8">Porphyrin-containing compound metabolism; bacteriochlorophyll biosynthesis.</text>
</comment>
<dbReference type="InterPro" id="IPR002035">
    <property type="entry name" value="VWF_A"/>
</dbReference>
<dbReference type="Gene3D" id="3.40.50.410">
    <property type="entry name" value="von Willebrand factor, type A domain"/>
    <property type="match status" value="1"/>
</dbReference>
<keyword evidence="4 8" id="KW-0547">Nucleotide-binding</keyword>
<dbReference type="Proteomes" id="UP000217076">
    <property type="component" value="Unassembled WGS sequence"/>
</dbReference>
<feature type="region of interest" description="Disordered" evidence="9">
    <location>
        <begin position="354"/>
        <end position="386"/>
    </location>
</feature>
<dbReference type="EC" id="6.6.1.1" evidence="8"/>
<dbReference type="InterPro" id="IPR027417">
    <property type="entry name" value="P-loop_NTPase"/>
</dbReference>
<keyword evidence="8" id="KW-0077">Bacteriochlorophyll biosynthesis</keyword>
<comment type="catalytic activity">
    <reaction evidence="7 8">
        <text>protoporphyrin IX + Mg(2+) + ATP + H2O = Mg-protoporphyrin IX + ADP + phosphate + 3 H(+)</text>
        <dbReference type="Rhea" id="RHEA:13961"/>
        <dbReference type="ChEBI" id="CHEBI:15377"/>
        <dbReference type="ChEBI" id="CHEBI:15378"/>
        <dbReference type="ChEBI" id="CHEBI:18420"/>
        <dbReference type="ChEBI" id="CHEBI:30616"/>
        <dbReference type="ChEBI" id="CHEBI:43474"/>
        <dbReference type="ChEBI" id="CHEBI:57306"/>
        <dbReference type="ChEBI" id="CHEBI:60492"/>
        <dbReference type="ChEBI" id="CHEBI:456216"/>
        <dbReference type="EC" id="6.6.1.1"/>
    </reaction>
</comment>
<comment type="function">
    <text evidence="8">Involved in bacteriochlorophyll biosynthesis; introduces a magnesium ion into protoporphyrin IX to yield Mg-protoporphyrin IX.</text>
</comment>
<name>A0A1G8AXV8_9PROT</name>
<keyword evidence="12" id="KW-1185">Reference proteome</keyword>
<keyword evidence="5 8" id="KW-0067">ATP-binding</keyword>
<dbReference type="GO" id="GO:0005524">
    <property type="term" value="F:ATP binding"/>
    <property type="evidence" value="ECO:0007669"/>
    <property type="project" value="UniProtKB-UniRule"/>
</dbReference>
<feature type="region of interest" description="Disordered" evidence="9">
    <location>
        <begin position="1"/>
        <end position="22"/>
    </location>
</feature>
<protein>
    <recommendedName>
        <fullName evidence="8">Mg-protoporphyrin IX chelatase</fullName>
        <ecNumber evidence="8">6.6.1.1</ecNumber>
    </recommendedName>
</protein>
<accession>A0A1G8AXV8</accession>
<gene>
    <name evidence="11" type="ORF">SAMN05421742_105140</name>
</gene>
<dbReference type="NCBIfam" id="TIGR02031">
    <property type="entry name" value="BchD-ChlD"/>
    <property type="match status" value="1"/>
</dbReference>
<dbReference type="Pfam" id="PF13519">
    <property type="entry name" value="VWA_2"/>
    <property type="match status" value="1"/>
</dbReference>
<evidence type="ECO:0000256" key="2">
    <source>
        <dbReference type="ARBA" id="ARBA00022531"/>
    </source>
</evidence>
<dbReference type="PROSITE" id="PS50234">
    <property type="entry name" value="VWFA"/>
    <property type="match status" value="1"/>
</dbReference>
<evidence type="ECO:0000256" key="6">
    <source>
        <dbReference type="ARBA" id="ARBA00023171"/>
    </source>
</evidence>
<dbReference type="SMART" id="SM00327">
    <property type="entry name" value="VWA"/>
    <property type="match status" value="1"/>
</dbReference>
<dbReference type="EMBL" id="FNCV01000005">
    <property type="protein sequence ID" value="SDH25636.1"/>
    <property type="molecule type" value="Genomic_DNA"/>
</dbReference>
<dbReference type="PANTHER" id="PTHR43473:SF2">
    <property type="entry name" value="MAGNESIUM-CHELATASE SUBUNIT CHLD, CHLOROPLASTIC"/>
    <property type="match status" value="1"/>
</dbReference>
<dbReference type="InterPro" id="IPR041702">
    <property type="entry name" value="BchD/ChlD_VWA"/>
</dbReference>
<evidence type="ECO:0000256" key="1">
    <source>
        <dbReference type="ARBA" id="ARBA00005799"/>
    </source>
</evidence>
<dbReference type="GO" id="GO:0016851">
    <property type="term" value="F:magnesium chelatase activity"/>
    <property type="evidence" value="ECO:0007669"/>
    <property type="project" value="UniProtKB-UniRule"/>
</dbReference>
<dbReference type="OrthoDB" id="9775079at2"/>
<dbReference type="GO" id="GO:0015979">
    <property type="term" value="P:photosynthesis"/>
    <property type="evidence" value="ECO:0007669"/>
    <property type="project" value="UniProtKB-UniRule"/>
</dbReference>